<feature type="compositionally biased region" description="Basic and acidic residues" evidence="1">
    <location>
        <begin position="75"/>
        <end position="88"/>
    </location>
</feature>
<dbReference type="EMBL" id="JBICBT010000650">
    <property type="protein sequence ID" value="KAL3106458.1"/>
    <property type="molecule type" value="Genomic_DNA"/>
</dbReference>
<proteinExistence type="predicted"/>
<reference evidence="2 3" key="1">
    <citation type="submission" date="2024-10" db="EMBL/GenBank/DDBJ databases">
        <authorList>
            <person name="Kim D."/>
        </authorList>
    </citation>
    <scope>NUCLEOTIDE SEQUENCE [LARGE SCALE GENOMIC DNA]</scope>
    <source>
        <strain evidence="2">BH-2024</strain>
    </source>
</reference>
<evidence type="ECO:0000313" key="3">
    <source>
        <dbReference type="Proteomes" id="UP001620626"/>
    </source>
</evidence>
<evidence type="ECO:0000256" key="1">
    <source>
        <dbReference type="SAM" id="MobiDB-lite"/>
    </source>
</evidence>
<protein>
    <submittedName>
        <fullName evidence="2">Uncharacterized protein</fullName>
    </submittedName>
</protein>
<gene>
    <name evidence="2" type="ORF">niasHT_012197</name>
</gene>
<feature type="compositionally biased region" description="Polar residues" evidence="1">
    <location>
        <begin position="43"/>
        <end position="57"/>
    </location>
</feature>
<feature type="compositionally biased region" description="Acidic residues" evidence="1">
    <location>
        <begin position="61"/>
        <end position="74"/>
    </location>
</feature>
<keyword evidence="3" id="KW-1185">Reference proteome</keyword>
<evidence type="ECO:0000313" key="2">
    <source>
        <dbReference type="EMBL" id="KAL3106458.1"/>
    </source>
</evidence>
<dbReference type="AlphaFoldDB" id="A0ABD2KU76"/>
<sequence length="103" mass="11903">MHKWMNDRNSNGQKSYFFAHTISAEDNLTKLLREKGYTVEAVPQTTISQTVSKSSRGNKMEDEDDKQDYDEPQNEETHNEEPSTKEDTFGELLKLIGKIGSFW</sequence>
<name>A0ABD2KU76_9BILA</name>
<accession>A0ABD2KU76</accession>
<comment type="caution">
    <text evidence="2">The sequence shown here is derived from an EMBL/GenBank/DDBJ whole genome shotgun (WGS) entry which is preliminary data.</text>
</comment>
<dbReference type="Proteomes" id="UP001620626">
    <property type="component" value="Unassembled WGS sequence"/>
</dbReference>
<organism evidence="2 3">
    <name type="scientific">Heterodera trifolii</name>
    <dbReference type="NCBI Taxonomy" id="157864"/>
    <lineage>
        <taxon>Eukaryota</taxon>
        <taxon>Metazoa</taxon>
        <taxon>Ecdysozoa</taxon>
        <taxon>Nematoda</taxon>
        <taxon>Chromadorea</taxon>
        <taxon>Rhabditida</taxon>
        <taxon>Tylenchina</taxon>
        <taxon>Tylenchomorpha</taxon>
        <taxon>Tylenchoidea</taxon>
        <taxon>Heteroderidae</taxon>
        <taxon>Heteroderinae</taxon>
        <taxon>Heterodera</taxon>
    </lineage>
</organism>
<feature type="region of interest" description="Disordered" evidence="1">
    <location>
        <begin position="43"/>
        <end position="89"/>
    </location>
</feature>